<evidence type="ECO:0000256" key="7">
    <source>
        <dbReference type="RuleBase" id="RU003797"/>
    </source>
</evidence>
<evidence type="ECO:0000256" key="1">
    <source>
        <dbReference type="ARBA" id="ARBA00010243"/>
    </source>
</evidence>
<dbReference type="PROSITE" id="PS50249">
    <property type="entry name" value="MPN"/>
    <property type="match status" value="1"/>
</dbReference>
<dbReference type="Pfam" id="PF20582">
    <property type="entry name" value="UPF0758_N"/>
    <property type="match status" value="1"/>
</dbReference>
<dbReference type="NCBIfam" id="TIGR00608">
    <property type="entry name" value="radc"/>
    <property type="match status" value="1"/>
</dbReference>
<gene>
    <name evidence="9" type="ORF">JIR001_10460</name>
</gene>
<name>A0A8D5UFF8_9BACL</name>
<dbReference type="NCBIfam" id="NF000642">
    <property type="entry name" value="PRK00024.1"/>
    <property type="match status" value="1"/>
</dbReference>
<evidence type="ECO:0000313" key="9">
    <source>
        <dbReference type="EMBL" id="BCU81263.1"/>
    </source>
</evidence>
<comment type="similarity">
    <text evidence="1 7">Belongs to the UPF0758 family.</text>
</comment>
<evidence type="ECO:0000256" key="5">
    <source>
        <dbReference type="ARBA" id="ARBA00022833"/>
    </source>
</evidence>
<dbReference type="Proteomes" id="UP000677436">
    <property type="component" value="Chromosome"/>
</dbReference>
<dbReference type="Gene3D" id="3.40.140.10">
    <property type="entry name" value="Cytidine Deaminase, domain 2"/>
    <property type="match status" value="1"/>
</dbReference>
<keyword evidence="6" id="KW-0482">Metalloprotease</keyword>
<accession>A0A8D5UFF8</accession>
<dbReference type="InterPro" id="IPR001405">
    <property type="entry name" value="UPF0758"/>
</dbReference>
<organism evidence="9 10">
    <name type="scientific">Polycladomyces abyssicola</name>
    <dbReference type="NCBI Taxonomy" id="1125966"/>
    <lineage>
        <taxon>Bacteria</taxon>
        <taxon>Bacillati</taxon>
        <taxon>Bacillota</taxon>
        <taxon>Bacilli</taxon>
        <taxon>Bacillales</taxon>
        <taxon>Thermoactinomycetaceae</taxon>
        <taxon>Polycladomyces</taxon>
    </lineage>
</organism>
<dbReference type="InterPro" id="IPR046778">
    <property type="entry name" value="UPF0758_N"/>
</dbReference>
<dbReference type="SUPFAM" id="SSF47781">
    <property type="entry name" value="RuvA domain 2-like"/>
    <property type="match status" value="1"/>
</dbReference>
<keyword evidence="2" id="KW-0645">Protease</keyword>
<reference evidence="9" key="2">
    <citation type="journal article" date="2021" name="Microbiol. Resour. Announc.">
        <title>Complete Genome Sequence of Polycladomyces abyssicola JIR-001T, Isolated from Hemipelagic Sediment in Deep Seawater.</title>
        <authorList>
            <person name="Tsubouchi T."/>
            <person name="Kaneko Y."/>
        </authorList>
    </citation>
    <scope>NUCLEOTIDE SEQUENCE</scope>
    <source>
        <strain evidence="9">JIR-001</strain>
    </source>
</reference>
<proteinExistence type="inferred from homology"/>
<dbReference type="InterPro" id="IPR020891">
    <property type="entry name" value="UPF0758_CS"/>
</dbReference>
<protein>
    <submittedName>
        <fullName evidence="9">UPF0758 protein</fullName>
    </submittedName>
</protein>
<dbReference type="PROSITE" id="PS01302">
    <property type="entry name" value="UPF0758"/>
    <property type="match status" value="1"/>
</dbReference>
<dbReference type="SUPFAM" id="SSF102712">
    <property type="entry name" value="JAB1/MPN domain"/>
    <property type="match status" value="1"/>
</dbReference>
<dbReference type="InterPro" id="IPR010994">
    <property type="entry name" value="RuvA_2-like"/>
</dbReference>
<sequence>MQRVNPGAHLRIRDVPESERPRERMMREGAERLSNAELVAILLRTGTSSESALRLAERVLTQTGGLRELADVTLNELMNIRGIGPAKAVQLFAGIELGRRISRTLPPERKAVRSPKDAADWVMEEMRHLKQEHFVCLFLNTKNHVLEKERIFVGTLNSSVVHPREVFRQAIRRSAAGVICFHNHPSGDPSPSVEDIQVTERLFRAGRIVGIELIDHIIIGDGVFFSMRENEYLPGEPRE</sequence>
<evidence type="ECO:0000313" key="10">
    <source>
        <dbReference type="Proteomes" id="UP000677436"/>
    </source>
</evidence>
<keyword evidence="5" id="KW-0862">Zinc</keyword>
<keyword evidence="10" id="KW-1185">Reference proteome</keyword>
<evidence type="ECO:0000259" key="8">
    <source>
        <dbReference type="PROSITE" id="PS50249"/>
    </source>
</evidence>
<evidence type="ECO:0000256" key="6">
    <source>
        <dbReference type="ARBA" id="ARBA00023049"/>
    </source>
</evidence>
<dbReference type="EMBL" id="AP024601">
    <property type="protein sequence ID" value="BCU81263.1"/>
    <property type="molecule type" value="Genomic_DNA"/>
</dbReference>
<dbReference type="KEGG" id="pabs:JIR001_10460"/>
<dbReference type="AlphaFoldDB" id="A0A8D5UFF8"/>
<dbReference type="Pfam" id="PF04002">
    <property type="entry name" value="RadC"/>
    <property type="match status" value="1"/>
</dbReference>
<dbReference type="CDD" id="cd08071">
    <property type="entry name" value="MPN_DUF2466"/>
    <property type="match status" value="1"/>
</dbReference>
<keyword evidence="3" id="KW-0479">Metal-binding</keyword>
<dbReference type="InterPro" id="IPR025657">
    <property type="entry name" value="RadC_JAB"/>
</dbReference>
<feature type="domain" description="MPN" evidence="8">
    <location>
        <begin position="111"/>
        <end position="233"/>
    </location>
</feature>
<keyword evidence="4" id="KW-0378">Hydrolase</keyword>
<evidence type="ECO:0000256" key="4">
    <source>
        <dbReference type="ARBA" id="ARBA00022801"/>
    </source>
</evidence>
<dbReference type="PANTHER" id="PTHR30471">
    <property type="entry name" value="DNA REPAIR PROTEIN RADC"/>
    <property type="match status" value="1"/>
</dbReference>
<dbReference type="InterPro" id="IPR037518">
    <property type="entry name" value="MPN"/>
</dbReference>
<dbReference type="RefSeq" id="WP_420830170.1">
    <property type="nucleotide sequence ID" value="NZ_AP024601.1"/>
</dbReference>
<dbReference type="PANTHER" id="PTHR30471:SF3">
    <property type="entry name" value="UPF0758 PROTEIN YEES-RELATED"/>
    <property type="match status" value="1"/>
</dbReference>
<dbReference type="GO" id="GO:0008237">
    <property type="term" value="F:metallopeptidase activity"/>
    <property type="evidence" value="ECO:0007669"/>
    <property type="project" value="UniProtKB-KW"/>
</dbReference>
<evidence type="ECO:0000256" key="3">
    <source>
        <dbReference type="ARBA" id="ARBA00022723"/>
    </source>
</evidence>
<evidence type="ECO:0000256" key="2">
    <source>
        <dbReference type="ARBA" id="ARBA00022670"/>
    </source>
</evidence>
<dbReference type="GO" id="GO:0046872">
    <property type="term" value="F:metal ion binding"/>
    <property type="evidence" value="ECO:0007669"/>
    <property type="project" value="UniProtKB-KW"/>
</dbReference>
<reference evidence="9" key="1">
    <citation type="journal article" date="2013" name="Int. J. Syst. Evol. Microbiol.">
        <title>Polycladomyces abyssicola gen. nov., sp. nov., a thermophilic filamentous bacterium isolated from hemipelagic sediment.</title>
        <authorList>
            <person name="Tsubouchi T."/>
            <person name="Shimane Y."/>
            <person name="Mori K."/>
            <person name="Usui K."/>
            <person name="Hiraki T."/>
            <person name="Tame A."/>
            <person name="Uematsu K."/>
            <person name="Maruyama T."/>
            <person name="Hatada Y."/>
        </authorList>
    </citation>
    <scope>NUCLEOTIDE SEQUENCE</scope>
    <source>
        <strain evidence="9">JIR-001</strain>
    </source>
</reference>
<dbReference type="GO" id="GO:0006508">
    <property type="term" value="P:proteolysis"/>
    <property type="evidence" value="ECO:0007669"/>
    <property type="project" value="UniProtKB-KW"/>
</dbReference>